<proteinExistence type="predicted"/>
<evidence type="ECO:0000256" key="1">
    <source>
        <dbReference type="SAM" id="MobiDB-lite"/>
    </source>
</evidence>
<dbReference type="AlphaFoldDB" id="A0A814J3R3"/>
<evidence type="ECO:0000313" key="4">
    <source>
        <dbReference type="Proteomes" id="UP000663845"/>
    </source>
</evidence>
<dbReference type="EMBL" id="CAJOAZ010002195">
    <property type="protein sequence ID" value="CAF3904291.1"/>
    <property type="molecule type" value="Genomic_DNA"/>
</dbReference>
<dbReference type="EMBL" id="CAJNOG010000167">
    <property type="protein sequence ID" value="CAF1032243.1"/>
    <property type="molecule type" value="Genomic_DNA"/>
</dbReference>
<evidence type="ECO:0000313" key="3">
    <source>
        <dbReference type="EMBL" id="CAF3904291.1"/>
    </source>
</evidence>
<comment type="caution">
    <text evidence="2">The sequence shown here is derived from an EMBL/GenBank/DDBJ whole genome shotgun (WGS) entry which is preliminary data.</text>
</comment>
<gene>
    <name evidence="2" type="ORF">JYZ213_LOCUS17667</name>
    <name evidence="3" type="ORF">OXD698_LOCUS24119</name>
</gene>
<name>A0A814J3R3_9BILA</name>
<feature type="region of interest" description="Disordered" evidence="1">
    <location>
        <begin position="345"/>
        <end position="370"/>
    </location>
</feature>
<evidence type="ECO:0000313" key="2">
    <source>
        <dbReference type="EMBL" id="CAF1032243.1"/>
    </source>
</evidence>
<accession>A0A814J3R3</accession>
<organism evidence="2 4">
    <name type="scientific">Adineta steineri</name>
    <dbReference type="NCBI Taxonomy" id="433720"/>
    <lineage>
        <taxon>Eukaryota</taxon>
        <taxon>Metazoa</taxon>
        <taxon>Spiralia</taxon>
        <taxon>Gnathifera</taxon>
        <taxon>Rotifera</taxon>
        <taxon>Eurotatoria</taxon>
        <taxon>Bdelloidea</taxon>
        <taxon>Adinetida</taxon>
        <taxon>Adinetidae</taxon>
        <taxon>Adineta</taxon>
    </lineage>
</organism>
<dbReference type="Proteomes" id="UP000663845">
    <property type="component" value="Unassembled WGS sequence"/>
</dbReference>
<dbReference type="Proteomes" id="UP000663844">
    <property type="component" value="Unassembled WGS sequence"/>
</dbReference>
<feature type="region of interest" description="Disordered" evidence="1">
    <location>
        <begin position="500"/>
        <end position="531"/>
    </location>
</feature>
<reference evidence="2" key="1">
    <citation type="submission" date="2021-02" db="EMBL/GenBank/DDBJ databases">
        <authorList>
            <person name="Nowell W R."/>
        </authorList>
    </citation>
    <scope>NUCLEOTIDE SEQUENCE</scope>
</reference>
<sequence length="640" mass="71941">MSVLVPSFQSSTNTHSQYFSTSSINENFNQSTKHMSLINRTKSKLYGDNHNNDHVPFGVVNSMKQRLLDKVNESLLNNNSTLIRHPLSKSASRLLSNESLIPTNSITTTPLKHTTRLSRSQDSLLNNTIVEQFTSYLQPKQDVIIVDTTKSNDENISIHRHSYTELNVDEVPKPGTVTIVKNMFERQIRLSRFDSDKLSHGSISTSSRVNNYSHREILSPSRSRSISPNDMAIRQRRTASIPTSIVSSSTTSLLPVPTSYPDLVISHTPPIPSLIELNKMSNEQSIMNLQNENKKFDMPLNEMSIMNSDYNRPNLLLTSNSSSDIADYQPIDFKSRLALFNHKKSTERPNEQISTTTNMKKPSTHSYSALPPPLNFLTKPTVHHHSEKKDIPSDDITRSSFISTTKAVTFYGGAKHNENIKSILPASTILPMPSIIKEEPSSILPLIDLFPVPDIIGGNIKLNKSSIFSGIKKDARVQFIDYIDTYEYPSFAVAMAEFNGTGSEDENDDDDDDDSSTNNDNNSIKTNVIDENANDQIDDELERLALINAKFNSNDLTEKPLQPKGSLHTFRPTHLVQYELGAQHDSLSYSNSSDIFSHDNYFSSTNNFTNHSLIKQQKTPFDMPNNIQWSSMSTTTDLLF</sequence>
<feature type="compositionally biased region" description="Polar residues" evidence="1">
    <location>
        <begin position="351"/>
        <end position="367"/>
    </location>
</feature>
<feature type="compositionally biased region" description="Acidic residues" evidence="1">
    <location>
        <begin position="503"/>
        <end position="515"/>
    </location>
</feature>
<protein>
    <submittedName>
        <fullName evidence="2">Uncharacterized protein</fullName>
    </submittedName>
</protein>